<evidence type="ECO:0000313" key="2">
    <source>
        <dbReference type="Proteomes" id="UP000095651"/>
    </source>
</evidence>
<dbReference type="GO" id="GO:0004342">
    <property type="term" value="F:glucosamine-6-phosphate deaminase activity"/>
    <property type="evidence" value="ECO:0007669"/>
    <property type="project" value="UniProtKB-EC"/>
</dbReference>
<dbReference type="PANTHER" id="PTHR42892">
    <property type="entry name" value="GLUCOSAMINE-6-PHOSPHATE DEAMINASE-LIKE PROTEIN BT_0258-RELATED"/>
    <property type="match status" value="1"/>
</dbReference>
<dbReference type="EC" id="3.5.99.6" evidence="1"/>
<evidence type="ECO:0000313" key="1">
    <source>
        <dbReference type="EMBL" id="CUN53304.1"/>
    </source>
</evidence>
<reference evidence="1 2" key="1">
    <citation type="submission" date="2015-09" db="EMBL/GenBank/DDBJ databases">
        <authorList>
            <consortium name="Pathogen Informatics"/>
        </authorList>
    </citation>
    <scope>NUCLEOTIDE SEQUENCE [LARGE SCALE GENOMIC DNA]</scope>
    <source>
        <strain evidence="1 2">2789STDY5608850</strain>
    </source>
</reference>
<dbReference type="InterPro" id="IPR037171">
    <property type="entry name" value="NagB/RpiA_transferase-like"/>
</dbReference>
<dbReference type="EMBL" id="CYZE01000001">
    <property type="protein sequence ID" value="CUN53304.1"/>
    <property type="molecule type" value="Genomic_DNA"/>
</dbReference>
<dbReference type="PANTHER" id="PTHR42892:SF1">
    <property type="entry name" value="GLUCOSAMINE-6-PHOSPHATE ISOMERASE"/>
    <property type="match status" value="1"/>
</dbReference>
<organism evidence="1 2">
    <name type="scientific">Hungatella hathewayi</name>
    <dbReference type="NCBI Taxonomy" id="154046"/>
    <lineage>
        <taxon>Bacteria</taxon>
        <taxon>Bacillati</taxon>
        <taxon>Bacillota</taxon>
        <taxon>Clostridia</taxon>
        <taxon>Lachnospirales</taxon>
        <taxon>Lachnospiraceae</taxon>
        <taxon>Hungatella</taxon>
    </lineage>
</organism>
<proteinExistence type="predicted"/>
<dbReference type="AlphaFoldDB" id="A0A173XNK2"/>
<dbReference type="RefSeq" id="WP_055652846.1">
    <property type="nucleotide sequence ID" value="NZ_CABIXC010000001.1"/>
</dbReference>
<dbReference type="SUPFAM" id="SSF100950">
    <property type="entry name" value="NagB/RpiA/CoA transferase-like"/>
    <property type="match status" value="1"/>
</dbReference>
<sequence length="273" mass="30597">MKQWEEYRIPAEEVRRISRIPITCLEDQTSVFSRMALEMAEKIEDNNRQGKRTVFIIPFGPTGQYPVFVDLVNTRRINLKKVWLITMDDWLDSDGGLVGLDNIHSLRRKMNQVLYSKIDKGLVMPEEQRIYPDPGWLERIPDLIEALGGVDICFAGFGINGHLGFNEPADVSPEEFAKLPTRVVRISETTRTIKASTGVNGAMEDIPFYGITVGMREMLCADKVSVYCFRDWHSGAIRRAGCGTVSSGFPASLLQNHPNAAIVCSPNAIAPCY</sequence>
<name>A0A173XNK2_9FIRM</name>
<dbReference type="Gene3D" id="3.40.50.1360">
    <property type="match status" value="1"/>
</dbReference>
<dbReference type="InterPro" id="IPR052960">
    <property type="entry name" value="GlcN6P_deaminase-like"/>
</dbReference>
<protein>
    <submittedName>
        <fullName evidence="1">Glucosamine-6-phosphate deaminase NagB</fullName>
        <ecNumber evidence="1">3.5.99.6</ecNumber>
    </submittedName>
</protein>
<dbReference type="Proteomes" id="UP000095651">
    <property type="component" value="Unassembled WGS sequence"/>
</dbReference>
<gene>
    <name evidence="1" type="primary">nagB1</name>
    <name evidence="1" type="ORF">ERS852407_00480</name>
</gene>
<accession>A0A173XNK2</accession>
<keyword evidence="1" id="KW-0378">Hydrolase</keyword>